<protein>
    <recommendedName>
        <fullName evidence="1">SprT-like domain-containing protein</fullName>
    </recommendedName>
</protein>
<name>A0A348WLZ4_9GAMM</name>
<dbReference type="EMBL" id="DMUP01000042">
    <property type="protein sequence ID" value="HAR55556.1"/>
    <property type="molecule type" value="Genomic_DNA"/>
</dbReference>
<evidence type="ECO:0000313" key="2">
    <source>
        <dbReference type="EMBL" id="HAR55556.1"/>
    </source>
</evidence>
<dbReference type="InterPro" id="IPR006640">
    <property type="entry name" value="SprT-like_domain"/>
</dbReference>
<comment type="caution">
    <text evidence="2">The sequence shown here is derived from an EMBL/GenBank/DDBJ whole genome shotgun (WGS) entry which is preliminary data.</text>
</comment>
<proteinExistence type="predicted"/>
<sequence>MSSIDHTLIHATFNECIAHAKRCYPCATWRVIPRSIVVSTSIKSKYATVNADGEVRVNRAFIGTQSIDKLKETVLHEIAHCIVGLENGHNRYFREVFSALASHINVRDDEVEDIKSNNGYPLRLVAYTKDEALDLGGAFRRAKKYMEYAPTDSRFLSVRGVKVERFAYLPYSENWKTHKK</sequence>
<dbReference type="Proteomes" id="UP000262878">
    <property type="component" value="Unassembled WGS sequence"/>
</dbReference>
<gene>
    <name evidence="2" type="ORF">DCR58_02085</name>
</gene>
<organism evidence="2 3">
    <name type="scientific">Idiomarina baltica</name>
    <dbReference type="NCBI Taxonomy" id="190892"/>
    <lineage>
        <taxon>Bacteria</taxon>
        <taxon>Pseudomonadati</taxon>
        <taxon>Pseudomonadota</taxon>
        <taxon>Gammaproteobacteria</taxon>
        <taxon>Alteromonadales</taxon>
        <taxon>Idiomarinaceae</taxon>
        <taxon>Idiomarina</taxon>
    </lineage>
</organism>
<evidence type="ECO:0000259" key="1">
    <source>
        <dbReference type="Pfam" id="PF10263"/>
    </source>
</evidence>
<accession>A0A348WLZ4</accession>
<evidence type="ECO:0000313" key="3">
    <source>
        <dbReference type="Proteomes" id="UP000262878"/>
    </source>
</evidence>
<reference evidence="2 3" key="1">
    <citation type="journal article" date="2018" name="Nat. Biotechnol.">
        <title>A standardized bacterial taxonomy based on genome phylogeny substantially revises the tree of life.</title>
        <authorList>
            <person name="Parks D.H."/>
            <person name="Chuvochina M."/>
            <person name="Waite D.W."/>
            <person name="Rinke C."/>
            <person name="Skarshewski A."/>
            <person name="Chaumeil P.A."/>
            <person name="Hugenholtz P."/>
        </authorList>
    </citation>
    <scope>NUCLEOTIDE SEQUENCE [LARGE SCALE GENOMIC DNA]</scope>
    <source>
        <strain evidence="2">UBA9360</strain>
    </source>
</reference>
<dbReference type="Pfam" id="PF10263">
    <property type="entry name" value="SprT-like"/>
    <property type="match status" value="1"/>
</dbReference>
<dbReference type="AlphaFoldDB" id="A0A348WLZ4"/>
<feature type="domain" description="SprT-like" evidence="1">
    <location>
        <begin position="47"/>
        <end position="105"/>
    </location>
</feature>